<feature type="region of interest" description="Disordered" evidence="2">
    <location>
        <begin position="308"/>
        <end position="341"/>
    </location>
</feature>
<feature type="region of interest" description="Disordered" evidence="2">
    <location>
        <begin position="585"/>
        <end position="791"/>
    </location>
</feature>
<feature type="compositionally biased region" description="Gly residues" evidence="2">
    <location>
        <begin position="668"/>
        <end position="688"/>
    </location>
</feature>
<name>A0AAD5WTB6_9PEZI</name>
<evidence type="ECO:0000256" key="2">
    <source>
        <dbReference type="SAM" id="MobiDB-lite"/>
    </source>
</evidence>
<feature type="compositionally biased region" description="Pro residues" evidence="2">
    <location>
        <begin position="431"/>
        <end position="449"/>
    </location>
</feature>
<dbReference type="EMBL" id="JAKWBI020000059">
    <property type="protein sequence ID" value="KAJ2904235.1"/>
    <property type="molecule type" value="Genomic_DNA"/>
</dbReference>
<feature type="region of interest" description="Disordered" evidence="2">
    <location>
        <begin position="958"/>
        <end position="1001"/>
    </location>
</feature>
<dbReference type="GO" id="GO:0005200">
    <property type="term" value="F:structural constituent of cytoskeleton"/>
    <property type="evidence" value="ECO:0007669"/>
    <property type="project" value="TreeGrafter"/>
</dbReference>
<feature type="compositionally biased region" description="Polar residues" evidence="2">
    <location>
        <begin position="79"/>
        <end position="89"/>
    </location>
</feature>
<dbReference type="GO" id="GO:0005856">
    <property type="term" value="C:cytoskeleton"/>
    <property type="evidence" value="ECO:0007669"/>
    <property type="project" value="TreeGrafter"/>
</dbReference>
<organism evidence="3 4">
    <name type="scientific">Zalerion maritima</name>
    <dbReference type="NCBI Taxonomy" id="339359"/>
    <lineage>
        <taxon>Eukaryota</taxon>
        <taxon>Fungi</taxon>
        <taxon>Dikarya</taxon>
        <taxon>Ascomycota</taxon>
        <taxon>Pezizomycotina</taxon>
        <taxon>Sordariomycetes</taxon>
        <taxon>Lulworthiomycetidae</taxon>
        <taxon>Lulworthiales</taxon>
        <taxon>Lulworthiaceae</taxon>
        <taxon>Zalerion</taxon>
    </lineage>
</organism>
<dbReference type="PANTHER" id="PTHR47357">
    <property type="entry name" value="COP1-INTERACTIVE PROTEIN 1"/>
    <property type="match status" value="1"/>
</dbReference>
<gene>
    <name evidence="3" type="ORF">MKZ38_008565</name>
</gene>
<feature type="compositionally biased region" description="Polar residues" evidence="2">
    <location>
        <begin position="750"/>
        <end position="768"/>
    </location>
</feature>
<feature type="compositionally biased region" description="Polar residues" evidence="2">
    <location>
        <begin position="98"/>
        <end position="107"/>
    </location>
</feature>
<feature type="compositionally biased region" description="Low complexity" evidence="2">
    <location>
        <begin position="218"/>
        <end position="228"/>
    </location>
</feature>
<evidence type="ECO:0000256" key="1">
    <source>
        <dbReference type="SAM" id="Coils"/>
    </source>
</evidence>
<proteinExistence type="predicted"/>
<feature type="compositionally biased region" description="Polar residues" evidence="2">
    <location>
        <begin position="235"/>
        <end position="263"/>
    </location>
</feature>
<protein>
    <submittedName>
        <fullName evidence="3">Uncharacterized protein</fullName>
    </submittedName>
</protein>
<feature type="compositionally biased region" description="Basic residues" evidence="2">
    <location>
        <begin position="586"/>
        <end position="604"/>
    </location>
</feature>
<feature type="compositionally biased region" description="Basic and acidic residues" evidence="2">
    <location>
        <begin position="605"/>
        <end position="631"/>
    </location>
</feature>
<dbReference type="PANTHER" id="PTHR47357:SF1">
    <property type="entry name" value="SPINDLE POLE BODY COMPONENT 110"/>
    <property type="match status" value="1"/>
</dbReference>
<evidence type="ECO:0000313" key="3">
    <source>
        <dbReference type="EMBL" id="KAJ2904235.1"/>
    </source>
</evidence>
<keyword evidence="4" id="KW-1185">Reference proteome</keyword>
<dbReference type="Proteomes" id="UP001201980">
    <property type="component" value="Unassembled WGS sequence"/>
</dbReference>
<feature type="compositionally biased region" description="Basic and acidic residues" evidence="2">
    <location>
        <begin position="970"/>
        <end position="994"/>
    </location>
</feature>
<feature type="compositionally biased region" description="Low complexity" evidence="2">
    <location>
        <begin position="56"/>
        <end position="69"/>
    </location>
</feature>
<keyword evidence="1" id="KW-0175">Coiled coil</keyword>
<feature type="region of interest" description="Disordered" evidence="2">
    <location>
        <begin position="198"/>
        <end position="265"/>
    </location>
</feature>
<feature type="compositionally biased region" description="Low complexity" evidence="2">
    <location>
        <begin position="704"/>
        <end position="716"/>
    </location>
</feature>
<accession>A0AAD5WTB6</accession>
<reference evidence="3" key="1">
    <citation type="submission" date="2022-07" db="EMBL/GenBank/DDBJ databases">
        <title>Draft genome sequence of Zalerion maritima ATCC 34329, a (micro)plastics degrading marine fungus.</title>
        <authorList>
            <person name="Paco A."/>
            <person name="Goncalves M.F.M."/>
            <person name="Rocha-Santos T.A.P."/>
            <person name="Alves A."/>
        </authorList>
    </citation>
    <scope>NUCLEOTIDE SEQUENCE</scope>
    <source>
        <strain evidence="3">ATCC 34329</strain>
    </source>
</reference>
<evidence type="ECO:0000313" key="4">
    <source>
        <dbReference type="Proteomes" id="UP001201980"/>
    </source>
</evidence>
<feature type="compositionally biased region" description="Gly residues" evidence="2">
    <location>
        <begin position="636"/>
        <end position="647"/>
    </location>
</feature>
<feature type="compositionally biased region" description="Low complexity" evidence="2">
    <location>
        <begin position="33"/>
        <end position="43"/>
    </location>
</feature>
<feature type="region of interest" description="Disordered" evidence="2">
    <location>
        <begin position="394"/>
        <end position="516"/>
    </location>
</feature>
<feature type="compositionally biased region" description="Low complexity" evidence="2">
    <location>
        <begin position="475"/>
        <end position="512"/>
    </location>
</feature>
<sequence length="1036" mass="111837">MEDRDVPPPPYSETDIYSNPGAVPHQPQPVQPAPLQAQPQAGLGISTSSVGSPHPGSTEAGSTTSTSGEVPIYTPPLTPQTTYHGNHSNFAAPVSDPASANTPTTGPDTAATEAAQHYFQSRPPPANVAYSVSQGSRIENSLHITPNSQPSDFPYPGAEFSSRDVGIQDWLTFRNFLFPAHSALATGRVLDRKLREEEESVKRHVEGSTSGNRGGSNGNNLNPSSTSTPAGGTGRTVTSPTLEQVRQQAQEAVSNSDQRSASRAHQEATIAEWNWGFFLPRGIVMKLATRTSPMPGAFEPAYDPLSQASVEPAATSSAQQGNEAEQAQRQNSFQRYNPFARPGGGIRVGGITIDNNGIRLGSSLVADNSGVRMGRLNIDNNGIRFGDNTLVPGRPGGHGHRHRHGHNTLARGQQGPPEGQRCSGGAFSSFPIPPMPPRPPMPLMPPGIPGIPALSRGNSDPGEETRGRSPNVGAEGSRTRNSSASSASSQSSLSSSNGSGSESSIGSLPSPSDLATPQLPVLQTRLQEWLALADHPSAPPLTRDNVEMLRADISNSASRNPNFREAAEAAALRRDIKVLVAEFKALKKRQKKEKKKERKEKKLRKKDEKKERRRERKEMRRERRAMRRGESTGDSAGVGAGDAGGWNGMAPPQPPVPPMPPNIFGRVPGHGGWGGGRGGGWGSWGSRGRGANPWGMDGSPNSTPGPWGNWTPGNWGEQWGRGRSRGGHEVRGRGRDRPEGRLSFGRGNSRPRNMTSPNNGGESSSSQPAPGLFSGLFPGAWPGENPADVPTQQVPYSEQQQRVFHRLSEAKYAAADRLDEQMQTKEAYLAVLHESIEGMERNLETGTVSLVSELEEHERAISLAEMEMAQVVAVKESQIADKQEQISALQKRCGGAQKEITATWNNKIGDSICGTSCDAAKSCVKGEKNKMKEEAKATKEKFKEEIYGIREEIQKLKEEASQAKQKGRERKSAAQREKRNIEDKMKSLRREGTDKAVQTKSQATILEVEIQGMAEHMQRLRMEGDAQYARELEAEG</sequence>
<feature type="compositionally biased region" description="Basic and acidic residues" evidence="2">
    <location>
        <begin position="726"/>
        <end position="740"/>
    </location>
</feature>
<dbReference type="CDD" id="cd06503">
    <property type="entry name" value="ATP-synt_Fo_b"/>
    <property type="match status" value="1"/>
</dbReference>
<feature type="compositionally biased region" description="Basic residues" evidence="2">
    <location>
        <begin position="397"/>
        <end position="406"/>
    </location>
</feature>
<feature type="region of interest" description="Disordered" evidence="2">
    <location>
        <begin position="1"/>
        <end position="109"/>
    </location>
</feature>
<feature type="coiled-coil region" evidence="1">
    <location>
        <begin position="872"/>
        <end position="899"/>
    </location>
</feature>
<comment type="caution">
    <text evidence="3">The sequence shown here is derived from an EMBL/GenBank/DDBJ whole genome shotgun (WGS) entry which is preliminary data.</text>
</comment>
<feature type="compositionally biased region" description="Pro residues" evidence="2">
    <location>
        <begin position="651"/>
        <end position="661"/>
    </location>
</feature>
<dbReference type="AlphaFoldDB" id="A0AAD5WTB6"/>
<feature type="compositionally biased region" description="Polar residues" evidence="2">
    <location>
        <begin position="308"/>
        <end position="335"/>
    </location>
</feature>